<dbReference type="Pfam" id="PF03328">
    <property type="entry name" value="HpcH_HpaI"/>
    <property type="match status" value="1"/>
</dbReference>
<dbReference type="SUPFAM" id="SSF51621">
    <property type="entry name" value="Phosphoenolpyruvate/pyruvate domain"/>
    <property type="match status" value="1"/>
</dbReference>
<name>A0A0W1R346_9EURY</name>
<keyword evidence="2" id="KW-0479">Metal-binding</keyword>
<dbReference type="InterPro" id="IPR040442">
    <property type="entry name" value="Pyrv_kinase-like_dom_sf"/>
</dbReference>
<dbReference type="GO" id="GO:0005737">
    <property type="term" value="C:cytoplasm"/>
    <property type="evidence" value="ECO:0007669"/>
    <property type="project" value="TreeGrafter"/>
</dbReference>
<keyword evidence="6" id="KW-1185">Reference proteome</keyword>
<dbReference type="STRING" id="1514971.AUR64_02745"/>
<dbReference type="InterPro" id="IPR050251">
    <property type="entry name" value="HpcH-HpaI_aldolase"/>
</dbReference>
<dbReference type="GO" id="GO:0016832">
    <property type="term" value="F:aldehyde-lyase activity"/>
    <property type="evidence" value="ECO:0007669"/>
    <property type="project" value="TreeGrafter"/>
</dbReference>
<gene>
    <name evidence="5" type="ORF">AUR64_02745</name>
</gene>
<dbReference type="AlphaFoldDB" id="A0A0W1R346"/>
<evidence type="ECO:0000259" key="4">
    <source>
        <dbReference type="Pfam" id="PF03328"/>
    </source>
</evidence>
<sequence>MTSNPLRERLDAEDPSVASRVLSPWPGVIEVLGQSETFDYVEFAAEYAPFDLHDLDNIARAAELAGLATMIKVDAEPRTYLAQRAMAAGIQNVLFVDIRTAEDAREAVSAVRAEPEGTNGVRKDRRNGYVGGYASPEEIVQWCDDAVVALMIEKREAMENLDEILAVDGVDMVQFGPVDYALSIGRPGGRHSEEVQNAQLEMIDAALDAGVAPRVELKRAEQAEAFTERGVSHFSLGTDVNVLHEFWQQQGSELGDSLGKSDSE</sequence>
<dbReference type="Gene3D" id="3.20.20.60">
    <property type="entry name" value="Phosphoenolpyruvate-binding domains"/>
    <property type="match status" value="1"/>
</dbReference>
<dbReference type="GO" id="GO:0046872">
    <property type="term" value="F:metal ion binding"/>
    <property type="evidence" value="ECO:0007669"/>
    <property type="project" value="UniProtKB-KW"/>
</dbReference>
<dbReference type="PANTHER" id="PTHR30502:SF0">
    <property type="entry name" value="PHOSPHOENOLPYRUVATE CARBOXYLASE FAMILY PROTEIN"/>
    <property type="match status" value="1"/>
</dbReference>
<comment type="caution">
    <text evidence="5">The sequence shown here is derived from an EMBL/GenBank/DDBJ whole genome shotgun (WGS) entry which is preliminary data.</text>
</comment>
<keyword evidence="3" id="KW-0456">Lyase</keyword>
<dbReference type="InterPro" id="IPR015813">
    <property type="entry name" value="Pyrv/PenolPyrv_kinase-like_dom"/>
</dbReference>
<dbReference type="Proteomes" id="UP000054387">
    <property type="component" value="Unassembled WGS sequence"/>
</dbReference>
<evidence type="ECO:0000313" key="6">
    <source>
        <dbReference type="Proteomes" id="UP000054387"/>
    </source>
</evidence>
<dbReference type="OrthoDB" id="142679at2157"/>
<dbReference type="PANTHER" id="PTHR30502">
    <property type="entry name" value="2-KETO-3-DEOXY-L-RHAMNONATE ALDOLASE"/>
    <property type="match status" value="1"/>
</dbReference>
<evidence type="ECO:0000256" key="3">
    <source>
        <dbReference type="ARBA" id="ARBA00023239"/>
    </source>
</evidence>
<evidence type="ECO:0000256" key="1">
    <source>
        <dbReference type="ARBA" id="ARBA00005568"/>
    </source>
</evidence>
<evidence type="ECO:0000256" key="2">
    <source>
        <dbReference type="ARBA" id="ARBA00022723"/>
    </source>
</evidence>
<dbReference type="RefSeq" id="WP_058583604.1">
    <property type="nucleotide sequence ID" value="NZ_LOPU01000040.1"/>
</dbReference>
<comment type="similarity">
    <text evidence="1">Belongs to the HpcH/HpaI aldolase family.</text>
</comment>
<feature type="domain" description="HpcH/HpaI aldolase/citrate lyase" evidence="4">
    <location>
        <begin position="38"/>
        <end position="243"/>
    </location>
</feature>
<protein>
    <recommendedName>
        <fullName evidence="4">HpcH/HpaI aldolase/citrate lyase domain-containing protein</fullName>
    </recommendedName>
</protein>
<dbReference type="EMBL" id="LOPU01000040">
    <property type="protein sequence ID" value="KTG07773.1"/>
    <property type="molecule type" value="Genomic_DNA"/>
</dbReference>
<accession>A0A0W1R346</accession>
<evidence type="ECO:0000313" key="5">
    <source>
        <dbReference type="EMBL" id="KTG07773.1"/>
    </source>
</evidence>
<dbReference type="InterPro" id="IPR005000">
    <property type="entry name" value="Aldolase/citrate-lyase_domain"/>
</dbReference>
<reference evidence="5 6" key="1">
    <citation type="submission" date="2015-12" db="EMBL/GenBank/DDBJ databases">
        <title>Haloprofundus marisrubri gen. nov., sp. nov., an extremely halophilic archaeon isolated from the Discovery deep brine-seawater interface in the Red Sea.</title>
        <authorList>
            <person name="Zhang G."/>
            <person name="Stingl U."/>
            <person name="Rashid M."/>
        </authorList>
    </citation>
    <scope>NUCLEOTIDE SEQUENCE [LARGE SCALE GENOMIC DNA]</scope>
    <source>
        <strain evidence="5 6">SB9</strain>
    </source>
</reference>
<proteinExistence type="inferred from homology"/>
<organism evidence="5 6">
    <name type="scientific">Haloprofundus marisrubri</name>
    <dbReference type="NCBI Taxonomy" id="1514971"/>
    <lineage>
        <taxon>Archaea</taxon>
        <taxon>Methanobacteriati</taxon>
        <taxon>Methanobacteriota</taxon>
        <taxon>Stenosarchaea group</taxon>
        <taxon>Halobacteria</taxon>
        <taxon>Halobacteriales</taxon>
        <taxon>Haloferacaceae</taxon>
        <taxon>Haloprofundus</taxon>
    </lineage>
</organism>